<dbReference type="Pfam" id="PF13487">
    <property type="entry name" value="HD_5"/>
    <property type="match status" value="1"/>
</dbReference>
<dbReference type="OrthoDB" id="9804747at2"/>
<dbReference type="SMART" id="SM00471">
    <property type="entry name" value="HDc"/>
    <property type="match status" value="1"/>
</dbReference>
<dbReference type="PANTHER" id="PTHR43155:SF2">
    <property type="entry name" value="CYCLIC DI-GMP PHOSPHODIESTERASE PA4108"/>
    <property type="match status" value="1"/>
</dbReference>
<feature type="domain" description="HD-GYP" evidence="1">
    <location>
        <begin position="121"/>
        <end position="317"/>
    </location>
</feature>
<dbReference type="Gene3D" id="1.10.3210.10">
    <property type="entry name" value="Hypothetical protein af1432"/>
    <property type="match status" value="1"/>
</dbReference>
<dbReference type="EMBL" id="LZZM01000195">
    <property type="protein sequence ID" value="OOM74727.1"/>
    <property type="molecule type" value="Genomic_DNA"/>
</dbReference>
<dbReference type="STRING" id="29367.CLPUN_37450"/>
<name>A0A1S8TAB8_9CLOT</name>
<dbReference type="SUPFAM" id="SSF109604">
    <property type="entry name" value="HD-domain/PDEase-like"/>
    <property type="match status" value="1"/>
</dbReference>
<dbReference type="PROSITE" id="PS51832">
    <property type="entry name" value="HD_GYP"/>
    <property type="match status" value="1"/>
</dbReference>
<gene>
    <name evidence="2" type="primary">rpfG_11</name>
    <name evidence="2" type="ORF">CLPUN_37450</name>
</gene>
<dbReference type="EC" id="3.1.4.52" evidence="2"/>
<evidence type="ECO:0000313" key="3">
    <source>
        <dbReference type="Proteomes" id="UP000190890"/>
    </source>
</evidence>
<dbReference type="InterPro" id="IPR003607">
    <property type="entry name" value="HD/PDEase_dom"/>
</dbReference>
<dbReference type="AlphaFoldDB" id="A0A1S8TAB8"/>
<organism evidence="2 3">
    <name type="scientific">Clostridium puniceum</name>
    <dbReference type="NCBI Taxonomy" id="29367"/>
    <lineage>
        <taxon>Bacteria</taxon>
        <taxon>Bacillati</taxon>
        <taxon>Bacillota</taxon>
        <taxon>Clostridia</taxon>
        <taxon>Eubacteriales</taxon>
        <taxon>Clostridiaceae</taxon>
        <taxon>Clostridium</taxon>
    </lineage>
</organism>
<sequence>MRLIPIECIRENSLLGKNIYTSDGRCLLKAGVVLTDVMLKRIKELQIFSLYIIDEYSSYEIEDIIKPELRQKSISVIKETFSDIQRISSVHNFEKRSINQYSKQEKKYFKSINTIAEELLESVLSNKNVLLSLVDIKSMDNYTYSHCVNVAVISIVLGISLNLPKRDLTYLCIGALIHDIGKSFIPTEVLQKPDNLTLEEFEIIKKHPKRGYDFLGNFFNLSSHIKLIVLQHHERFDGLGYPNGLLGDEISYLTKIVTIADVYDALTSDRPYKRAMCPSDALEYLMSNSGTRFDYDMINVFCKIVIPFPQGTIVSLSNGDVGIVEETFPNFPLRPIVKIVKSDRKSNIGSKVNLIDTLSVVISKVQYEI</sequence>
<dbReference type="GO" id="GO:0071111">
    <property type="term" value="F:cyclic-guanylate-specific phosphodiesterase activity"/>
    <property type="evidence" value="ECO:0007669"/>
    <property type="project" value="UniProtKB-EC"/>
</dbReference>
<dbReference type="Proteomes" id="UP000190890">
    <property type="component" value="Unassembled WGS sequence"/>
</dbReference>
<comment type="caution">
    <text evidence="2">The sequence shown here is derived from an EMBL/GenBank/DDBJ whole genome shotgun (WGS) entry which is preliminary data.</text>
</comment>
<dbReference type="RefSeq" id="WP_077848748.1">
    <property type="nucleotide sequence ID" value="NZ_LZZM01000195.1"/>
</dbReference>
<accession>A0A1S8TAB8</accession>
<evidence type="ECO:0000313" key="2">
    <source>
        <dbReference type="EMBL" id="OOM74727.1"/>
    </source>
</evidence>
<proteinExistence type="predicted"/>
<dbReference type="PANTHER" id="PTHR43155">
    <property type="entry name" value="CYCLIC DI-GMP PHOSPHODIESTERASE PA4108-RELATED"/>
    <property type="match status" value="1"/>
</dbReference>
<dbReference type="InterPro" id="IPR037522">
    <property type="entry name" value="HD_GYP_dom"/>
</dbReference>
<reference evidence="2 3" key="1">
    <citation type="submission" date="2016-05" db="EMBL/GenBank/DDBJ databases">
        <title>Microbial solvent formation.</title>
        <authorList>
            <person name="Poehlein A."/>
            <person name="Montoya Solano J.D."/>
            <person name="Flitsch S."/>
            <person name="Krabben P."/>
            <person name="Duerre P."/>
            <person name="Daniel R."/>
        </authorList>
    </citation>
    <scope>NUCLEOTIDE SEQUENCE [LARGE SCALE GENOMIC DNA]</scope>
    <source>
        <strain evidence="2 3">DSM 2619</strain>
    </source>
</reference>
<keyword evidence="3" id="KW-1185">Reference proteome</keyword>
<keyword evidence="2" id="KW-0378">Hydrolase</keyword>
<evidence type="ECO:0000259" key="1">
    <source>
        <dbReference type="PROSITE" id="PS51832"/>
    </source>
</evidence>
<protein>
    <submittedName>
        <fullName evidence="2">Cyclic di-GMP phosphodiesterase response regulator RpfG</fullName>
        <ecNumber evidence="2">3.1.4.52</ecNumber>
    </submittedName>
</protein>
<dbReference type="CDD" id="cd00077">
    <property type="entry name" value="HDc"/>
    <property type="match status" value="1"/>
</dbReference>